<proteinExistence type="predicted"/>
<dbReference type="GO" id="GO:0080188">
    <property type="term" value="P:gene silencing by siRNA-directed DNA methylation"/>
    <property type="evidence" value="ECO:0007669"/>
    <property type="project" value="InterPro"/>
</dbReference>
<organism evidence="4 5">
    <name type="scientific">Cuscuta australis</name>
    <dbReference type="NCBI Taxonomy" id="267555"/>
    <lineage>
        <taxon>Eukaryota</taxon>
        <taxon>Viridiplantae</taxon>
        <taxon>Streptophyta</taxon>
        <taxon>Embryophyta</taxon>
        <taxon>Tracheophyta</taxon>
        <taxon>Spermatophyta</taxon>
        <taxon>Magnoliopsida</taxon>
        <taxon>eudicotyledons</taxon>
        <taxon>Gunneridae</taxon>
        <taxon>Pentapetalae</taxon>
        <taxon>asterids</taxon>
        <taxon>lamiids</taxon>
        <taxon>Solanales</taxon>
        <taxon>Convolvulaceae</taxon>
        <taxon>Cuscuteae</taxon>
        <taxon>Cuscuta</taxon>
        <taxon>Cuscuta subgen. Grammica</taxon>
        <taxon>Cuscuta sect. Cleistogrammica</taxon>
    </lineage>
</organism>
<keyword evidence="5" id="KW-1185">Reference proteome</keyword>
<gene>
    <name evidence="4" type="ORF">DM860_013566</name>
</gene>
<comment type="caution">
    <text evidence="4">The sequence shown here is derived from an EMBL/GenBank/DDBJ whole genome shotgun (WGS) entry which is preliminary data.</text>
</comment>
<dbReference type="AlphaFoldDB" id="A0A328EB31"/>
<feature type="region of interest" description="Disordered" evidence="2">
    <location>
        <begin position="155"/>
        <end position="182"/>
    </location>
</feature>
<feature type="domain" description="Factor of DNA methylation 1-5/IDN2" evidence="3">
    <location>
        <begin position="314"/>
        <end position="442"/>
    </location>
</feature>
<feature type="compositionally biased region" description="Polar residues" evidence="2">
    <location>
        <begin position="155"/>
        <end position="170"/>
    </location>
</feature>
<feature type="compositionally biased region" description="Basic residues" evidence="2">
    <location>
        <begin position="171"/>
        <end position="182"/>
    </location>
</feature>
<dbReference type="PANTHER" id="PTHR21596:SF82">
    <property type="entry name" value="FACTOR OF DNA METHYLATION 5-LIKE"/>
    <property type="match status" value="1"/>
</dbReference>
<evidence type="ECO:0000313" key="5">
    <source>
        <dbReference type="Proteomes" id="UP000249390"/>
    </source>
</evidence>
<accession>A0A328EB31</accession>
<keyword evidence="1" id="KW-0175">Coiled coil</keyword>
<dbReference type="InterPro" id="IPR045177">
    <property type="entry name" value="FDM1-5/IDN2"/>
</dbReference>
<evidence type="ECO:0000259" key="3">
    <source>
        <dbReference type="Pfam" id="PF03469"/>
    </source>
</evidence>
<dbReference type="InterPro" id="IPR005379">
    <property type="entry name" value="FDM1-5/IDN2_XH"/>
</dbReference>
<evidence type="ECO:0000313" key="4">
    <source>
        <dbReference type="EMBL" id="RAL54870.1"/>
    </source>
</evidence>
<evidence type="ECO:0000256" key="1">
    <source>
        <dbReference type="SAM" id="Coils"/>
    </source>
</evidence>
<sequence>MAPKPDIGWDHATPVNGSRKMAQCIYCGEILHGIRKLKQHVAHAPGTVGPCPKAPKDVAQMLMKHLAKGRSARVTTCTGGATIHDAFEMEGDGCLQSIHNGDESSDTDDNYSWADGLTELERLHLKQAMEESRQTARLEEEQRKKFDRAVYQIMAPSTGNDGAGPSSHSISRTKRGHSSRNTMKKTHVVEMQIEELENELDFQKQKVNDVEQENLKLKKDLLHMQEELMRQTKMEEEKNPGICELKALLFQKETEINELKEKLAEKDDELRDAQDLNQTLILKELMSNTELQDARKELINVWPDLMSRSKVGIRRMGEVDQIPFQTVCLRRFGRQDWELKATELSSLWQEMVNNPNWHPFRTIKKDGKLQEVINEDDITLKELKYQWGDAPYKAVIAALLDLNEYNPSGRYVIPELWNFKDGKKATLQEAVQCLIHQLRALKSSPYAC</sequence>
<protein>
    <recommendedName>
        <fullName evidence="3">Factor of DNA methylation 1-5/IDN2 domain-containing protein</fullName>
    </recommendedName>
</protein>
<dbReference type="Proteomes" id="UP000249390">
    <property type="component" value="Unassembled WGS sequence"/>
</dbReference>
<dbReference type="Pfam" id="PF03469">
    <property type="entry name" value="XH"/>
    <property type="match status" value="1"/>
</dbReference>
<dbReference type="PANTHER" id="PTHR21596">
    <property type="entry name" value="RIBONUCLEASE P SUBUNIT P38"/>
    <property type="match status" value="1"/>
</dbReference>
<evidence type="ECO:0000256" key="2">
    <source>
        <dbReference type="SAM" id="MobiDB-lite"/>
    </source>
</evidence>
<reference evidence="4 5" key="1">
    <citation type="submission" date="2018-06" db="EMBL/GenBank/DDBJ databases">
        <title>The Genome of Cuscuta australis (Dodder) Provides Insight into the Evolution of Plant Parasitism.</title>
        <authorList>
            <person name="Liu H."/>
        </authorList>
    </citation>
    <scope>NUCLEOTIDE SEQUENCE [LARGE SCALE GENOMIC DNA]</scope>
    <source>
        <strain evidence="5">cv. Yunnan</strain>
        <tissue evidence="4">Vines</tissue>
    </source>
</reference>
<dbReference type="EMBL" id="NQVE01000005">
    <property type="protein sequence ID" value="RAL54870.1"/>
    <property type="molecule type" value="Genomic_DNA"/>
</dbReference>
<feature type="coiled-coil region" evidence="1">
    <location>
        <begin position="186"/>
        <end position="283"/>
    </location>
</feature>
<name>A0A328EB31_9ASTE</name>